<name>A0ABD5UZN2_9EURY</name>
<dbReference type="EMBL" id="JBHSXQ010000001">
    <property type="protein sequence ID" value="MFC6904309.1"/>
    <property type="molecule type" value="Genomic_DNA"/>
</dbReference>
<accession>A0ABD5UZN2</accession>
<protein>
    <submittedName>
        <fullName evidence="1">DUF6517 family protein</fullName>
    </submittedName>
</protein>
<proteinExistence type="predicted"/>
<evidence type="ECO:0000313" key="2">
    <source>
        <dbReference type="Proteomes" id="UP001596312"/>
    </source>
</evidence>
<dbReference type="Pfam" id="PF20127">
    <property type="entry name" value="DUF6517"/>
    <property type="match status" value="1"/>
</dbReference>
<comment type="caution">
    <text evidence="1">The sequence shown here is derived from an EMBL/GenBank/DDBJ whole genome shotgun (WGS) entry which is preliminary data.</text>
</comment>
<dbReference type="AlphaFoldDB" id="A0ABD5UZN2"/>
<dbReference type="Proteomes" id="UP001596312">
    <property type="component" value="Unassembled WGS sequence"/>
</dbReference>
<dbReference type="PROSITE" id="PS51257">
    <property type="entry name" value="PROKAR_LIPOPROTEIN"/>
    <property type="match status" value="1"/>
</dbReference>
<organism evidence="1 2">
    <name type="scientific">Halalkalicoccus tibetensis</name>
    <dbReference type="NCBI Taxonomy" id="175632"/>
    <lineage>
        <taxon>Archaea</taxon>
        <taxon>Methanobacteriati</taxon>
        <taxon>Methanobacteriota</taxon>
        <taxon>Stenosarchaea group</taxon>
        <taxon>Halobacteria</taxon>
        <taxon>Halobacteriales</taxon>
        <taxon>Halococcaceae</taxon>
        <taxon>Halalkalicoccus</taxon>
    </lineage>
</organism>
<keyword evidence="2" id="KW-1185">Reference proteome</keyword>
<gene>
    <name evidence="1" type="ORF">ACFQGH_03760</name>
</gene>
<dbReference type="InterPro" id="IPR045396">
    <property type="entry name" value="DUF6517"/>
</dbReference>
<sequence>MSLSRRGLCTLVALAATGSAGCLDVLSGEPARFVAPPARVGEDVLEGTDYELERTETIEEQRTVEIAAGQTRDVEVVNRIAEYHKLIDMGPLGEARGAVFATLSTPAVEVLGRTFNPIEDADNREIADEAQTQYEEIDIGSEIDRRTVTVLGEQTELSKFEGEAAFGELGVDVFVHTGVVESDDEYVVVFGIYPRLLGGEEESIITLAEGVELED</sequence>
<dbReference type="RefSeq" id="WP_340602817.1">
    <property type="nucleotide sequence ID" value="NZ_JBBMXV010000001.1"/>
</dbReference>
<evidence type="ECO:0000313" key="1">
    <source>
        <dbReference type="EMBL" id="MFC6904309.1"/>
    </source>
</evidence>
<reference evidence="1 2" key="1">
    <citation type="journal article" date="2019" name="Int. J. Syst. Evol. Microbiol.">
        <title>The Global Catalogue of Microorganisms (GCM) 10K type strain sequencing project: providing services to taxonomists for standard genome sequencing and annotation.</title>
        <authorList>
            <consortium name="The Broad Institute Genomics Platform"/>
            <consortium name="The Broad Institute Genome Sequencing Center for Infectious Disease"/>
            <person name="Wu L."/>
            <person name="Ma J."/>
        </authorList>
    </citation>
    <scope>NUCLEOTIDE SEQUENCE [LARGE SCALE GENOMIC DNA]</scope>
    <source>
        <strain evidence="1 2">CGMCC 1.3240</strain>
    </source>
</reference>